<dbReference type="EMBL" id="GBRH01231686">
    <property type="protein sequence ID" value="JAD66209.1"/>
    <property type="molecule type" value="Transcribed_RNA"/>
</dbReference>
<evidence type="ECO:0000313" key="1">
    <source>
        <dbReference type="EMBL" id="JAD66209.1"/>
    </source>
</evidence>
<organism evidence="1">
    <name type="scientific">Arundo donax</name>
    <name type="common">Giant reed</name>
    <name type="synonym">Donax arundinaceus</name>
    <dbReference type="NCBI Taxonomy" id="35708"/>
    <lineage>
        <taxon>Eukaryota</taxon>
        <taxon>Viridiplantae</taxon>
        <taxon>Streptophyta</taxon>
        <taxon>Embryophyta</taxon>
        <taxon>Tracheophyta</taxon>
        <taxon>Spermatophyta</taxon>
        <taxon>Magnoliopsida</taxon>
        <taxon>Liliopsida</taxon>
        <taxon>Poales</taxon>
        <taxon>Poaceae</taxon>
        <taxon>PACMAD clade</taxon>
        <taxon>Arundinoideae</taxon>
        <taxon>Arundineae</taxon>
        <taxon>Arundo</taxon>
    </lineage>
</organism>
<name>A0A0A9BQG2_ARUDO</name>
<sequence length="37" mass="4398">MVRLNMLRLWSKKAWCLWRGSTVLPSSVLPHGLERLY</sequence>
<protein>
    <submittedName>
        <fullName evidence="1">PANC</fullName>
    </submittedName>
</protein>
<proteinExistence type="predicted"/>
<accession>A0A0A9BQG2</accession>
<dbReference type="AlphaFoldDB" id="A0A0A9BQG2"/>
<reference evidence="1" key="1">
    <citation type="submission" date="2014-09" db="EMBL/GenBank/DDBJ databases">
        <authorList>
            <person name="Magalhaes I.L.F."/>
            <person name="Oliveira U."/>
            <person name="Santos F.R."/>
            <person name="Vidigal T.H.D.A."/>
            <person name="Brescovit A.D."/>
            <person name="Santos A.J."/>
        </authorList>
    </citation>
    <scope>NUCLEOTIDE SEQUENCE</scope>
    <source>
        <tissue evidence="1">Shoot tissue taken approximately 20 cm above the soil surface</tissue>
    </source>
</reference>
<reference evidence="1" key="2">
    <citation type="journal article" date="2015" name="Data Brief">
        <title>Shoot transcriptome of the giant reed, Arundo donax.</title>
        <authorList>
            <person name="Barrero R.A."/>
            <person name="Guerrero F.D."/>
            <person name="Moolhuijzen P."/>
            <person name="Goolsby J.A."/>
            <person name="Tidwell J."/>
            <person name="Bellgard S.E."/>
            <person name="Bellgard M.I."/>
        </authorList>
    </citation>
    <scope>NUCLEOTIDE SEQUENCE</scope>
    <source>
        <tissue evidence="1">Shoot tissue taken approximately 20 cm above the soil surface</tissue>
    </source>
</reference>